<dbReference type="InterPro" id="IPR036388">
    <property type="entry name" value="WH-like_DNA-bd_sf"/>
</dbReference>
<proteinExistence type="inferred from homology"/>
<dbReference type="NCBIfam" id="TIGR02937">
    <property type="entry name" value="sigma70-ECF"/>
    <property type="match status" value="1"/>
</dbReference>
<dbReference type="InterPro" id="IPR007627">
    <property type="entry name" value="RNA_pol_sigma70_r2"/>
</dbReference>
<feature type="domain" description="RNA polymerase sigma-70 region 2" evidence="5">
    <location>
        <begin position="38"/>
        <end position="101"/>
    </location>
</feature>
<dbReference type="InterPro" id="IPR039425">
    <property type="entry name" value="RNA_pol_sigma-70-like"/>
</dbReference>
<evidence type="ECO:0000259" key="5">
    <source>
        <dbReference type="Pfam" id="PF04542"/>
    </source>
</evidence>
<dbReference type="CDD" id="cd06171">
    <property type="entry name" value="Sigma70_r4"/>
    <property type="match status" value="1"/>
</dbReference>
<dbReference type="Pfam" id="PF04542">
    <property type="entry name" value="Sigma70_r2"/>
    <property type="match status" value="1"/>
</dbReference>
<dbReference type="InterPro" id="IPR013324">
    <property type="entry name" value="RNA_pol_sigma_r3/r4-like"/>
</dbReference>
<evidence type="ECO:0000256" key="1">
    <source>
        <dbReference type="ARBA" id="ARBA00010641"/>
    </source>
</evidence>
<comment type="caution">
    <text evidence="7">The sequence shown here is derived from an EMBL/GenBank/DDBJ whole genome shotgun (WGS) entry which is preliminary data.</text>
</comment>
<protein>
    <submittedName>
        <fullName evidence="7">Sigma-70 family RNA polymerase sigma factor</fullName>
    </submittedName>
</protein>
<dbReference type="SUPFAM" id="SSF88659">
    <property type="entry name" value="Sigma3 and sigma4 domains of RNA polymerase sigma factors"/>
    <property type="match status" value="1"/>
</dbReference>
<dbReference type="Gene3D" id="1.10.10.10">
    <property type="entry name" value="Winged helix-like DNA-binding domain superfamily/Winged helix DNA-binding domain"/>
    <property type="match status" value="1"/>
</dbReference>
<dbReference type="Gene3D" id="1.10.1740.10">
    <property type="match status" value="1"/>
</dbReference>
<dbReference type="GO" id="GO:0006352">
    <property type="term" value="P:DNA-templated transcription initiation"/>
    <property type="evidence" value="ECO:0007669"/>
    <property type="project" value="InterPro"/>
</dbReference>
<dbReference type="InterPro" id="IPR013249">
    <property type="entry name" value="RNA_pol_sigma70_r4_t2"/>
</dbReference>
<feature type="domain" description="RNA polymerase sigma factor 70 region 4 type 2" evidence="6">
    <location>
        <begin position="151"/>
        <end position="202"/>
    </location>
</feature>
<dbReference type="SUPFAM" id="SSF88946">
    <property type="entry name" value="Sigma2 domain of RNA polymerase sigma factors"/>
    <property type="match status" value="1"/>
</dbReference>
<dbReference type="InterPro" id="IPR014284">
    <property type="entry name" value="RNA_pol_sigma-70_dom"/>
</dbReference>
<organism evidence="7">
    <name type="scientific">Acidobacterium capsulatum</name>
    <dbReference type="NCBI Taxonomy" id="33075"/>
    <lineage>
        <taxon>Bacteria</taxon>
        <taxon>Pseudomonadati</taxon>
        <taxon>Acidobacteriota</taxon>
        <taxon>Terriglobia</taxon>
        <taxon>Terriglobales</taxon>
        <taxon>Acidobacteriaceae</taxon>
        <taxon>Acidobacterium</taxon>
    </lineage>
</organism>
<comment type="similarity">
    <text evidence="1">Belongs to the sigma-70 factor family. ECF subfamily.</text>
</comment>
<dbReference type="InterPro" id="IPR013325">
    <property type="entry name" value="RNA_pol_sigma_r2"/>
</dbReference>
<reference evidence="7" key="1">
    <citation type="journal article" date="2020" name="mSystems">
        <title>Genome- and Community-Level Interaction Insights into Carbon Utilization and Element Cycling Functions of Hydrothermarchaeota in Hydrothermal Sediment.</title>
        <authorList>
            <person name="Zhou Z."/>
            <person name="Liu Y."/>
            <person name="Xu W."/>
            <person name="Pan J."/>
            <person name="Luo Z.H."/>
            <person name="Li M."/>
        </authorList>
    </citation>
    <scope>NUCLEOTIDE SEQUENCE [LARGE SCALE GENOMIC DNA]</scope>
    <source>
        <strain evidence="7">SpSt-855</strain>
    </source>
</reference>
<name>A0A7V4XT16_9BACT</name>
<dbReference type="PANTHER" id="PTHR43133">
    <property type="entry name" value="RNA POLYMERASE ECF-TYPE SIGMA FACTO"/>
    <property type="match status" value="1"/>
</dbReference>
<gene>
    <name evidence="7" type="ORF">ENW50_08025</name>
</gene>
<dbReference type="GO" id="GO:0003677">
    <property type="term" value="F:DNA binding"/>
    <property type="evidence" value="ECO:0007669"/>
    <property type="project" value="InterPro"/>
</dbReference>
<dbReference type="GO" id="GO:0016987">
    <property type="term" value="F:sigma factor activity"/>
    <property type="evidence" value="ECO:0007669"/>
    <property type="project" value="UniProtKB-KW"/>
</dbReference>
<keyword evidence="4" id="KW-0804">Transcription</keyword>
<evidence type="ECO:0000256" key="2">
    <source>
        <dbReference type="ARBA" id="ARBA00023015"/>
    </source>
</evidence>
<dbReference type="AlphaFoldDB" id="A0A7V4XT16"/>
<evidence type="ECO:0000256" key="4">
    <source>
        <dbReference type="ARBA" id="ARBA00023163"/>
    </source>
</evidence>
<sequence>MAAGIAVGNLASAIGSRPEEAAIVAQLREGSDEAYAWLISKYHQPIYSLVARTIPNPCDAADLTQEIFIKIFRGVGKFHGDASLRTWIYRIALHEASNQRRWWSRHRRQEITIETELFAAEEGNALCLKDTLIDEHESPFDNAAHREVADRVEAELRLIPDPYRTVVVLRDIEGFAYEEIAEILSTNLGTVKSRLMRGRAQLRQRLQPYVEAARRKPVQPTIRFSPSSAEEAP</sequence>
<evidence type="ECO:0000259" key="6">
    <source>
        <dbReference type="Pfam" id="PF08281"/>
    </source>
</evidence>
<dbReference type="EMBL" id="DTKL01000049">
    <property type="protein sequence ID" value="HGY94612.1"/>
    <property type="molecule type" value="Genomic_DNA"/>
</dbReference>
<dbReference type="Pfam" id="PF08281">
    <property type="entry name" value="Sigma70_r4_2"/>
    <property type="match status" value="1"/>
</dbReference>
<dbReference type="PANTHER" id="PTHR43133:SF51">
    <property type="entry name" value="RNA POLYMERASE SIGMA FACTOR"/>
    <property type="match status" value="1"/>
</dbReference>
<evidence type="ECO:0000256" key="3">
    <source>
        <dbReference type="ARBA" id="ARBA00023082"/>
    </source>
</evidence>
<keyword evidence="3" id="KW-0731">Sigma factor</keyword>
<accession>A0A7V4XT16</accession>
<evidence type="ECO:0000313" key="7">
    <source>
        <dbReference type="EMBL" id="HGY94612.1"/>
    </source>
</evidence>
<keyword evidence="2" id="KW-0805">Transcription regulation</keyword>